<dbReference type="GO" id="GO:0047493">
    <property type="term" value="F:ceramide cholinephosphotransferase activity"/>
    <property type="evidence" value="ECO:0007669"/>
    <property type="project" value="TreeGrafter"/>
</dbReference>
<dbReference type="PANTHER" id="PTHR21290">
    <property type="entry name" value="SPHINGOMYELIN SYNTHETASE"/>
    <property type="match status" value="1"/>
</dbReference>
<evidence type="ECO:0000256" key="6">
    <source>
        <dbReference type="ARBA" id="ARBA00022989"/>
    </source>
</evidence>
<dbReference type="EMBL" id="CP045899">
    <property type="protein sequence ID" value="QQP40895.1"/>
    <property type="molecule type" value="Genomic_DNA"/>
</dbReference>
<evidence type="ECO:0000256" key="1">
    <source>
        <dbReference type="ARBA" id="ARBA00004141"/>
    </source>
</evidence>
<evidence type="ECO:0000256" key="2">
    <source>
        <dbReference type="ARBA" id="ARBA00005441"/>
    </source>
</evidence>
<dbReference type="GO" id="GO:0006686">
    <property type="term" value="P:sphingomyelin biosynthetic process"/>
    <property type="evidence" value="ECO:0007669"/>
    <property type="project" value="TreeGrafter"/>
</dbReference>
<sequence length="91" mass="10610">FIILRRIFLIIGIHYYYRAITMYITVLPKADPNYKCAPKLDRMTFLEIAQRVLKLLSGMGLSINGQHIYCGDYIYSGHTMSLIMTYLVIKE</sequence>
<organism evidence="10 11">
    <name type="scientific">Caligus rogercresseyi</name>
    <name type="common">Sea louse</name>
    <dbReference type="NCBI Taxonomy" id="217165"/>
    <lineage>
        <taxon>Eukaryota</taxon>
        <taxon>Metazoa</taxon>
        <taxon>Ecdysozoa</taxon>
        <taxon>Arthropoda</taxon>
        <taxon>Crustacea</taxon>
        <taxon>Multicrustacea</taxon>
        <taxon>Hexanauplia</taxon>
        <taxon>Copepoda</taxon>
        <taxon>Siphonostomatoida</taxon>
        <taxon>Caligidae</taxon>
        <taxon>Caligus</taxon>
    </lineage>
</organism>
<evidence type="ECO:0000256" key="5">
    <source>
        <dbReference type="ARBA" id="ARBA00022919"/>
    </source>
</evidence>
<keyword evidence="5" id="KW-0746">Sphingolipid metabolism</keyword>
<accession>A0A7T8GZU1</accession>
<feature type="domain" description="Sphingomyelin synthase-like" evidence="9">
    <location>
        <begin position="70"/>
        <end position="91"/>
    </location>
</feature>
<evidence type="ECO:0000313" key="11">
    <source>
        <dbReference type="Proteomes" id="UP000595437"/>
    </source>
</evidence>
<dbReference type="Pfam" id="PF14360">
    <property type="entry name" value="PAP2_C"/>
    <property type="match status" value="1"/>
</dbReference>
<name>A0A7T8GZU1_CALRO</name>
<evidence type="ECO:0000256" key="7">
    <source>
        <dbReference type="ARBA" id="ARBA00023098"/>
    </source>
</evidence>
<keyword evidence="8" id="KW-0472">Membrane</keyword>
<keyword evidence="7" id="KW-0443">Lipid metabolism</keyword>
<feature type="non-terminal residue" evidence="10">
    <location>
        <position position="91"/>
    </location>
</feature>
<dbReference type="InterPro" id="IPR045221">
    <property type="entry name" value="Sphingomyelin_synth-like"/>
</dbReference>
<dbReference type="GO" id="GO:0005789">
    <property type="term" value="C:endoplasmic reticulum membrane"/>
    <property type="evidence" value="ECO:0007669"/>
    <property type="project" value="TreeGrafter"/>
</dbReference>
<proteinExistence type="inferred from homology"/>
<reference evidence="11" key="1">
    <citation type="submission" date="2021-01" db="EMBL/GenBank/DDBJ databases">
        <title>Caligus Genome Assembly.</title>
        <authorList>
            <person name="Gallardo-Escarate C."/>
        </authorList>
    </citation>
    <scope>NUCLEOTIDE SEQUENCE [LARGE SCALE GENOMIC DNA]</scope>
</reference>
<comment type="similarity">
    <text evidence="2">Belongs to the sphingomyelin synthase family.</text>
</comment>
<dbReference type="AlphaFoldDB" id="A0A7T8GZU1"/>
<evidence type="ECO:0000313" key="10">
    <source>
        <dbReference type="EMBL" id="QQP40895.1"/>
    </source>
</evidence>
<gene>
    <name evidence="10" type="ORF">FKW44_015097</name>
</gene>
<evidence type="ECO:0000259" key="9">
    <source>
        <dbReference type="Pfam" id="PF14360"/>
    </source>
</evidence>
<keyword evidence="4" id="KW-0812">Transmembrane</keyword>
<dbReference type="PANTHER" id="PTHR21290:SF27">
    <property type="entry name" value="PHOSPHATIDYLCHOLINE:CERAMIDE CHOLINEPHOSPHOTRANSFERASE 1"/>
    <property type="match status" value="1"/>
</dbReference>
<feature type="non-terminal residue" evidence="10">
    <location>
        <position position="1"/>
    </location>
</feature>
<dbReference type="GO" id="GO:0046513">
    <property type="term" value="P:ceramide biosynthetic process"/>
    <property type="evidence" value="ECO:0007669"/>
    <property type="project" value="TreeGrafter"/>
</dbReference>
<dbReference type="Proteomes" id="UP000595437">
    <property type="component" value="Chromosome 10"/>
</dbReference>
<dbReference type="InterPro" id="IPR025749">
    <property type="entry name" value="Sphingomyelin_synth-like_dom"/>
</dbReference>
<dbReference type="OrthoDB" id="422827at2759"/>
<evidence type="ECO:0000256" key="4">
    <source>
        <dbReference type="ARBA" id="ARBA00022692"/>
    </source>
</evidence>
<keyword evidence="11" id="KW-1185">Reference proteome</keyword>
<evidence type="ECO:0000256" key="8">
    <source>
        <dbReference type="ARBA" id="ARBA00023136"/>
    </source>
</evidence>
<dbReference type="GO" id="GO:0005886">
    <property type="term" value="C:plasma membrane"/>
    <property type="evidence" value="ECO:0007669"/>
    <property type="project" value="TreeGrafter"/>
</dbReference>
<protein>
    <submittedName>
        <fullName evidence="10">Phosphatidylcholine:ceramide cholinephosphotransferase 1like</fullName>
    </submittedName>
</protein>
<dbReference type="GO" id="GO:0033188">
    <property type="term" value="F:sphingomyelin synthase activity"/>
    <property type="evidence" value="ECO:0007669"/>
    <property type="project" value="TreeGrafter"/>
</dbReference>
<keyword evidence="3 10" id="KW-0808">Transferase</keyword>
<dbReference type="GO" id="GO:0000139">
    <property type="term" value="C:Golgi membrane"/>
    <property type="evidence" value="ECO:0007669"/>
    <property type="project" value="TreeGrafter"/>
</dbReference>
<keyword evidence="6" id="KW-1133">Transmembrane helix</keyword>
<evidence type="ECO:0000256" key="3">
    <source>
        <dbReference type="ARBA" id="ARBA00022679"/>
    </source>
</evidence>
<comment type="subcellular location">
    <subcellularLocation>
        <location evidence="1">Membrane</location>
        <topology evidence="1">Multi-pass membrane protein</topology>
    </subcellularLocation>
</comment>